<comment type="cofactor">
    <cofactor evidence="1">
        <name>Zn(2+)</name>
        <dbReference type="ChEBI" id="CHEBI:29105"/>
    </cofactor>
</comment>
<evidence type="ECO:0000256" key="1">
    <source>
        <dbReference type="ARBA" id="ARBA00001947"/>
    </source>
</evidence>
<feature type="domain" description="Succinylglutamate desuccinylase/Aspartoacylase catalytic" evidence="5">
    <location>
        <begin position="65"/>
        <end position="174"/>
    </location>
</feature>
<sequence length="406" mass="43839">MGTGPPADQTYCHSERASRSTASHALIMQTRNHPLIAPALGTARQIASFHYGPAADPSAGQTGAPKVYIQSSLHADELPGMLVSWTLRRKLAALEAAGRLRGEIVIVPVANPIGLNQHWLGHLVGRFESNTAQNFNRNFHDLTALVLPHIEARLGTDAATNLKTIRHAMGEALAAQQPRTELDSQRLALQRLSYDADIVLDLHCDWEAAMHIYTNPELWPEVEPLARYLDAKASLLALNSIGNPFDEIHSFCWSELRERFGERFPIPHGSISVTVELRSQRDVSHEFAEHDAQAIVEYLTARGVIAGAAAPLPPLAHPATPLAGTEPIVAPASGVIVFRAECGAWLEAGAPVADIVDPLTDELVTLHTSVSGVMYARHSARFATAGMEVARIAGDTPIRTGSLLSL</sequence>
<evidence type="ECO:0000256" key="4">
    <source>
        <dbReference type="ARBA" id="ARBA00022833"/>
    </source>
</evidence>
<evidence type="ECO:0000259" key="5">
    <source>
        <dbReference type="Pfam" id="PF24827"/>
    </source>
</evidence>
<evidence type="ECO:0000313" key="6">
    <source>
        <dbReference type="EMBL" id="SEI90435.1"/>
    </source>
</evidence>
<dbReference type="GO" id="GO:0046872">
    <property type="term" value="F:metal ion binding"/>
    <property type="evidence" value="ECO:0007669"/>
    <property type="project" value="UniProtKB-KW"/>
</dbReference>
<protein>
    <recommendedName>
        <fullName evidence="5">Succinylglutamate desuccinylase/Aspartoacylase catalytic domain-containing protein</fullName>
    </recommendedName>
</protein>
<dbReference type="InterPro" id="IPR053138">
    <property type="entry name" value="N-alpha-Ac-DABA_deacetylase"/>
</dbReference>
<dbReference type="SUPFAM" id="SSF53187">
    <property type="entry name" value="Zn-dependent exopeptidases"/>
    <property type="match status" value="1"/>
</dbReference>
<dbReference type="Proteomes" id="UP000183529">
    <property type="component" value="Unassembled WGS sequence"/>
</dbReference>
<dbReference type="Gene3D" id="3.40.630.10">
    <property type="entry name" value="Zn peptidases"/>
    <property type="match status" value="1"/>
</dbReference>
<comment type="caution">
    <text evidence="6">The sequence shown here is derived from an EMBL/GenBank/DDBJ whole genome shotgun (WGS) entry which is preliminary data.</text>
</comment>
<keyword evidence="4" id="KW-0862">Zinc</keyword>
<accession>A0AAQ1JS05</accession>
<dbReference type="AlphaFoldDB" id="A0AAQ1JS05"/>
<reference evidence="6 7" key="1">
    <citation type="submission" date="2016-10" db="EMBL/GenBank/DDBJ databases">
        <authorList>
            <person name="Varghese N."/>
            <person name="Submissions S."/>
        </authorList>
    </citation>
    <scope>NUCLEOTIDE SEQUENCE [LARGE SCALE GENOMIC DNA]</scope>
    <source>
        <strain evidence="6 7">LMG 22274</strain>
    </source>
</reference>
<keyword evidence="2" id="KW-0479">Metal-binding</keyword>
<gene>
    <name evidence="6" type="ORF">SAMN05216550_101354</name>
</gene>
<organism evidence="6 7">
    <name type="scientific">Paraburkholderia tropica</name>
    <dbReference type="NCBI Taxonomy" id="92647"/>
    <lineage>
        <taxon>Bacteria</taxon>
        <taxon>Pseudomonadati</taxon>
        <taxon>Pseudomonadota</taxon>
        <taxon>Betaproteobacteria</taxon>
        <taxon>Burkholderiales</taxon>
        <taxon>Burkholderiaceae</taxon>
        <taxon>Paraburkholderia</taxon>
    </lineage>
</organism>
<keyword evidence="3" id="KW-0378">Hydrolase</keyword>
<dbReference type="CDD" id="cd06250">
    <property type="entry name" value="M14_PaAOTO_like"/>
    <property type="match status" value="1"/>
</dbReference>
<evidence type="ECO:0000256" key="2">
    <source>
        <dbReference type="ARBA" id="ARBA00022723"/>
    </source>
</evidence>
<dbReference type="InterPro" id="IPR055438">
    <property type="entry name" value="AstE_AspA_cat"/>
</dbReference>
<dbReference type="PANTHER" id="PTHR37326:SF1">
    <property type="entry name" value="BLL3975 PROTEIN"/>
    <property type="match status" value="1"/>
</dbReference>
<dbReference type="Pfam" id="PF24827">
    <property type="entry name" value="AstE_AspA_cat"/>
    <property type="match status" value="1"/>
</dbReference>
<evidence type="ECO:0000256" key="3">
    <source>
        <dbReference type="ARBA" id="ARBA00022801"/>
    </source>
</evidence>
<proteinExistence type="predicted"/>
<dbReference type="PANTHER" id="PTHR37326">
    <property type="entry name" value="BLL3975 PROTEIN"/>
    <property type="match status" value="1"/>
</dbReference>
<name>A0AAQ1JS05_9BURK</name>
<evidence type="ECO:0000313" key="7">
    <source>
        <dbReference type="Proteomes" id="UP000183529"/>
    </source>
</evidence>
<dbReference type="EMBL" id="FNZM01000001">
    <property type="protein sequence ID" value="SEI90435.1"/>
    <property type="molecule type" value="Genomic_DNA"/>
</dbReference>
<dbReference type="GO" id="GO:0016788">
    <property type="term" value="F:hydrolase activity, acting on ester bonds"/>
    <property type="evidence" value="ECO:0007669"/>
    <property type="project" value="InterPro"/>
</dbReference>